<organism evidence="3 4">
    <name type="scientific">Helicobacter trogontum</name>
    <dbReference type="NCBI Taxonomy" id="50960"/>
    <lineage>
        <taxon>Bacteria</taxon>
        <taxon>Pseudomonadati</taxon>
        <taxon>Campylobacterota</taxon>
        <taxon>Epsilonproteobacteria</taxon>
        <taxon>Campylobacterales</taxon>
        <taxon>Helicobacteraceae</taxon>
        <taxon>Helicobacter</taxon>
    </lineage>
</organism>
<reference evidence="3 4" key="1">
    <citation type="journal article" date="2014" name="Genome Announc.">
        <title>Draft genome sequences of eight enterohepatic helicobacter species isolated from both laboratory and wild rodents.</title>
        <authorList>
            <person name="Sheh A."/>
            <person name="Shen Z."/>
            <person name="Fox J.G."/>
        </authorList>
    </citation>
    <scope>NUCLEOTIDE SEQUENCE [LARGE SCALE GENOMIC DNA]</scope>
    <source>
        <strain evidence="3 4">ATCC 700114</strain>
    </source>
</reference>
<evidence type="ECO:0000313" key="4">
    <source>
        <dbReference type="Proteomes" id="UP000029878"/>
    </source>
</evidence>
<evidence type="ECO:0000313" key="3">
    <source>
        <dbReference type="EMBL" id="TLD84939.1"/>
    </source>
</evidence>
<feature type="signal peptide" evidence="2">
    <location>
        <begin position="1"/>
        <end position="20"/>
    </location>
</feature>
<dbReference type="AlphaFoldDB" id="A0A4U8SFE4"/>
<dbReference type="Proteomes" id="UP000029878">
    <property type="component" value="Unassembled WGS sequence"/>
</dbReference>
<evidence type="ECO:0000256" key="1">
    <source>
        <dbReference type="SAM" id="Coils"/>
    </source>
</evidence>
<proteinExistence type="predicted"/>
<keyword evidence="2" id="KW-0732">Signal</keyword>
<sequence length="306" mass="35208">MIMFSRILLCLIISFNLMYANDAKESKVKQDKHKKDSMQLDKDSTDIFDVIEDKHTIKIRHSIERMQHVKDSMREVYERERIYTLEPQNYSVEDLQIGINDAQNKVQREQAKHKLENSEYKTQLFLGVQLGATFAAVADNVNVLPTINLKVGFQNFLGIASKQIGLKIYIDTLIASNILSSLKNDPYADFIASTFNATNINAEVMYEFPISNDMKFGIGAGFGIGYMTYNDKYWDKLNGFASNITLLTYISFHEKHKLELGFKTFIYHYGSYITRKLNDVVQNPSNIFSSDFAKPMNLSLGWVYVF</sequence>
<keyword evidence="1" id="KW-0175">Coiled coil</keyword>
<dbReference type="RefSeq" id="WP_104696420.1">
    <property type="nucleotide sequence ID" value="NZ_FZNG01000002.1"/>
</dbReference>
<accession>A0A4U8SFE4</accession>
<gene>
    <name evidence="3" type="ORF">LS81_000855</name>
</gene>
<dbReference type="EMBL" id="JRPL02000001">
    <property type="protein sequence ID" value="TLD84939.1"/>
    <property type="molecule type" value="Genomic_DNA"/>
</dbReference>
<feature type="chain" id="PRO_5020436664" description="Outer membrane beta-barrel protein" evidence="2">
    <location>
        <begin position="21"/>
        <end position="306"/>
    </location>
</feature>
<dbReference type="OrthoDB" id="5319376at2"/>
<feature type="coiled-coil region" evidence="1">
    <location>
        <begin position="92"/>
        <end position="119"/>
    </location>
</feature>
<protein>
    <recommendedName>
        <fullName evidence="5">Outer membrane beta-barrel protein</fullName>
    </recommendedName>
</protein>
<comment type="caution">
    <text evidence="3">The sequence shown here is derived from an EMBL/GenBank/DDBJ whole genome shotgun (WGS) entry which is preliminary data.</text>
</comment>
<name>A0A4U8SFE4_9HELI</name>
<evidence type="ECO:0000256" key="2">
    <source>
        <dbReference type="SAM" id="SignalP"/>
    </source>
</evidence>
<evidence type="ECO:0008006" key="5">
    <source>
        <dbReference type="Google" id="ProtNLM"/>
    </source>
</evidence>